<evidence type="ECO:0000313" key="3">
    <source>
        <dbReference type="Proteomes" id="UP000261812"/>
    </source>
</evidence>
<dbReference type="AlphaFoldDB" id="A0A7D6IN69"/>
<proteinExistence type="predicted"/>
<dbReference type="PANTHER" id="PTHR33975:SF2">
    <property type="entry name" value="MYELIN-ASSOCIATED OLIGODENDROCYTE BASIC PROTEIN"/>
    <property type="match status" value="1"/>
</dbReference>
<dbReference type="EMBL" id="CP032152">
    <property type="protein sequence ID" value="QLL29471.1"/>
    <property type="molecule type" value="Genomic_DNA"/>
</dbReference>
<dbReference type="InterPro" id="IPR053023">
    <property type="entry name" value="FLAP_modulator"/>
</dbReference>
<accession>A0A7D6IN69</accession>
<protein>
    <submittedName>
        <fullName evidence="2">DUF1517 domain-containing protein</fullName>
    </submittedName>
</protein>
<reference evidence="3" key="1">
    <citation type="submission" date="2018-09" db="EMBL/GenBank/DDBJ databases">
        <title>Complete genome sequence of thermophilic cyanobacteria strain Thermosynechococcus elongatus PKUAC-SCTE542.</title>
        <authorList>
            <person name="Liang Y."/>
            <person name="Tang J."/>
            <person name="Daroch M."/>
        </authorList>
    </citation>
    <scope>NUCLEOTIDE SEQUENCE [LARGE SCALE GENOMIC DNA]</scope>
    <source>
        <strain evidence="3">E542</strain>
    </source>
</reference>
<name>A0A7D6IN69_9CYAN</name>
<dbReference type="InterPro" id="IPR010903">
    <property type="entry name" value="DUF1517"/>
</dbReference>
<dbReference type="Pfam" id="PF07466">
    <property type="entry name" value="DUF1517"/>
    <property type="match status" value="1"/>
</dbReference>
<dbReference type="KEGG" id="tsq:D3A95_11225"/>
<keyword evidence="3" id="KW-1185">Reference proteome</keyword>
<dbReference type="RefSeq" id="WP_181495066.1">
    <property type="nucleotide sequence ID" value="NZ_CP032152.1"/>
</dbReference>
<evidence type="ECO:0000313" key="2">
    <source>
        <dbReference type="EMBL" id="QLL29471.1"/>
    </source>
</evidence>
<dbReference type="PIRSF" id="PIRSF037221">
    <property type="entry name" value="DUF1517"/>
    <property type="match status" value="1"/>
</dbReference>
<keyword evidence="1" id="KW-0472">Membrane</keyword>
<keyword evidence="1" id="KW-1133">Transmembrane helix</keyword>
<organism evidence="2 3">
    <name type="scientific">Thermosynechococcus sichuanensis E542</name>
    <dbReference type="NCBI Taxonomy" id="2016101"/>
    <lineage>
        <taxon>Bacteria</taxon>
        <taxon>Bacillati</taxon>
        <taxon>Cyanobacteriota</taxon>
        <taxon>Cyanophyceae</taxon>
        <taxon>Acaryochloridales</taxon>
        <taxon>Thermosynechococcaceae</taxon>
        <taxon>Thermosynechococcus</taxon>
        <taxon>Thermosynechococcus sichuanensis</taxon>
    </lineage>
</organism>
<dbReference type="PANTHER" id="PTHR33975">
    <property type="entry name" value="MYELIN-ASSOCIATED OLIGODENDROCYTE BASIC PROTEIN"/>
    <property type="match status" value="1"/>
</dbReference>
<keyword evidence="1" id="KW-0812">Transmembrane</keyword>
<sequence>MMKTFWQRLKSVTAIVAVGVLIAHLVLDSGAAWAARSGGRVGGGSFSRPAPTRSYRAPRSDYGGYAQPVPVYGGGFGFPFLIPFFGFGGGFGGLFTIIMIGVLANVLISTFRNFRNSGDDSEIYQDNPVVSLHTLQVGLLAQARELQEELNQLALTADTQSPEGLTKVLQEATLALLRHPQYWVYAHASSQETKLLQAETAFNQLALAERSKLSAETLSNYRREIKQTAIAPVVSNDVGEYIVVTLVVAATGRLKLPAVNNDLELRQALQQLGGIGSDRLLAVELLWQPQAIGDTLTADELLMAYPQLKHL</sequence>
<gene>
    <name evidence="2" type="ORF">D3A95_11225</name>
</gene>
<evidence type="ECO:0000256" key="1">
    <source>
        <dbReference type="SAM" id="Phobius"/>
    </source>
</evidence>
<dbReference type="Proteomes" id="UP000261812">
    <property type="component" value="Chromosome"/>
</dbReference>
<feature type="transmembrane region" description="Helical" evidence="1">
    <location>
        <begin position="80"/>
        <end position="108"/>
    </location>
</feature>